<dbReference type="EMBL" id="JAXIOK010000005">
    <property type="protein sequence ID" value="KAK4770073.1"/>
    <property type="molecule type" value="Genomic_DNA"/>
</dbReference>
<feature type="transmembrane region" description="Helical" evidence="7">
    <location>
        <begin position="338"/>
        <end position="358"/>
    </location>
</feature>
<reference evidence="8 9" key="1">
    <citation type="journal article" date="2023" name="Hortic Res">
        <title>Pangenome of water caltrop reveals structural variations and asymmetric subgenome divergence after allopolyploidization.</title>
        <authorList>
            <person name="Zhang X."/>
            <person name="Chen Y."/>
            <person name="Wang L."/>
            <person name="Yuan Y."/>
            <person name="Fang M."/>
            <person name="Shi L."/>
            <person name="Lu R."/>
            <person name="Comes H.P."/>
            <person name="Ma Y."/>
            <person name="Chen Y."/>
            <person name="Huang G."/>
            <person name="Zhou Y."/>
            <person name="Zheng Z."/>
            <person name="Qiu Y."/>
        </authorList>
    </citation>
    <scope>NUCLEOTIDE SEQUENCE [LARGE SCALE GENOMIC DNA]</scope>
    <source>
        <tissue evidence="8">Roots</tissue>
    </source>
</reference>
<dbReference type="InterPro" id="IPR039309">
    <property type="entry name" value="BT1"/>
</dbReference>
<comment type="subcellular location">
    <subcellularLocation>
        <location evidence="1">Membrane</location>
        <topology evidence="1">Multi-pass membrane protein</topology>
    </subcellularLocation>
</comment>
<keyword evidence="3" id="KW-0813">Transport</keyword>
<feature type="transmembrane region" description="Helical" evidence="7">
    <location>
        <begin position="215"/>
        <end position="236"/>
    </location>
</feature>
<feature type="transmembrane region" description="Helical" evidence="7">
    <location>
        <begin position="304"/>
        <end position="326"/>
    </location>
</feature>
<feature type="transmembrane region" description="Helical" evidence="7">
    <location>
        <begin position="402"/>
        <end position="426"/>
    </location>
</feature>
<accession>A0AAN7QM01</accession>
<evidence type="ECO:0000313" key="9">
    <source>
        <dbReference type="Proteomes" id="UP001345219"/>
    </source>
</evidence>
<dbReference type="GO" id="GO:0016020">
    <property type="term" value="C:membrane"/>
    <property type="evidence" value="ECO:0007669"/>
    <property type="project" value="UniProtKB-SubCell"/>
</dbReference>
<evidence type="ECO:0000256" key="7">
    <source>
        <dbReference type="SAM" id="Phobius"/>
    </source>
</evidence>
<feature type="transmembrane region" description="Helical" evidence="7">
    <location>
        <begin position="370"/>
        <end position="390"/>
    </location>
</feature>
<keyword evidence="5 7" id="KW-1133">Transmembrane helix</keyword>
<evidence type="ECO:0000256" key="3">
    <source>
        <dbReference type="ARBA" id="ARBA00022448"/>
    </source>
</evidence>
<keyword evidence="6 7" id="KW-0472">Membrane</keyword>
<proteinExistence type="inferred from homology"/>
<name>A0AAN7QM01_9MYRT</name>
<feature type="transmembrane region" description="Helical" evidence="7">
    <location>
        <begin position="471"/>
        <end position="492"/>
    </location>
</feature>
<feature type="transmembrane region" description="Helical" evidence="7">
    <location>
        <begin position="148"/>
        <end position="168"/>
    </location>
</feature>
<dbReference type="Gene3D" id="1.20.1250.20">
    <property type="entry name" value="MFS general substrate transporter like domains"/>
    <property type="match status" value="1"/>
</dbReference>
<protein>
    <recommendedName>
        <fullName evidence="10">FBT8</fullName>
    </recommendedName>
</protein>
<evidence type="ECO:0000256" key="2">
    <source>
        <dbReference type="ARBA" id="ARBA00007015"/>
    </source>
</evidence>
<comment type="caution">
    <text evidence="8">The sequence shown here is derived from an EMBL/GenBank/DDBJ whole genome shotgun (WGS) entry which is preliminary data.</text>
</comment>
<keyword evidence="9" id="KW-1185">Reference proteome</keyword>
<evidence type="ECO:0000256" key="4">
    <source>
        <dbReference type="ARBA" id="ARBA00022692"/>
    </source>
</evidence>
<evidence type="ECO:0000256" key="1">
    <source>
        <dbReference type="ARBA" id="ARBA00004141"/>
    </source>
</evidence>
<dbReference type="Proteomes" id="UP001345219">
    <property type="component" value="Chromosome 24"/>
</dbReference>
<dbReference type="PANTHER" id="PTHR31585:SF12">
    <property type="entry name" value="FOLATE-BIOPTERIN TRANSPORTER 9, CHLOROPLASTIC-RELATED"/>
    <property type="match status" value="1"/>
</dbReference>
<dbReference type="InterPro" id="IPR004324">
    <property type="entry name" value="FBT"/>
</dbReference>
<keyword evidence="4 7" id="KW-0812">Transmembrane</keyword>
<feature type="transmembrane region" description="Helical" evidence="7">
    <location>
        <begin position="438"/>
        <end position="465"/>
    </location>
</feature>
<dbReference type="SUPFAM" id="SSF103473">
    <property type="entry name" value="MFS general substrate transporter"/>
    <property type="match status" value="1"/>
</dbReference>
<evidence type="ECO:0000256" key="6">
    <source>
        <dbReference type="ARBA" id="ARBA00023136"/>
    </source>
</evidence>
<evidence type="ECO:0000313" key="8">
    <source>
        <dbReference type="EMBL" id="KAK4770073.1"/>
    </source>
</evidence>
<comment type="similarity">
    <text evidence="2">Belongs to the major facilitator superfamily. Folate-biopterin transporter (TC 2.A.71) family.</text>
</comment>
<dbReference type="Pfam" id="PF03092">
    <property type="entry name" value="BT1"/>
    <property type="match status" value="1"/>
</dbReference>
<gene>
    <name evidence="8" type="ORF">SAY87_030605</name>
</gene>
<dbReference type="InterPro" id="IPR036259">
    <property type="entry name" value="MFS_trans_sf"/>
</dbReference>
<sequence>MIRPYVSPETRSLNPFSGIPKSVDRVALCRVLGNDPKRRPSFRCSSKELTFLSENGRSRDRFEERKGKGLGLSQFGAGKMMGLCGFGYWVQGFRCFPWLALNFHMAHNLGLHPSALQLVQNSGNLPTVAKPLYGILSDAFCINGDHRLPYISIGVLLQVLSWGPLAFIPSAREALPNLMAFVLLSNLGASITEVAMDALVAEYGRSNGASSLQSYAFMASAVGGILGNFLGGYFLPTAASKTMFLVFSILLSFQLAVPLAIKEDALGIQQKSFSHDYGRGVSSVLGVIRNQTSNLQRAIKEETILGSLIWVVSSIAIVPILSGSIFCYQTQCLHLNPSVIGMSRVVGQLVALSASIFFNRFWNNVDMRKLVGFTQALYASTLLLDLVLVKHINLKMGIPNEIFVLCFSGLAETVAQFKLLPFMVFFANSCPRGCEGSLMSFLASATCLSSIVSGFLGVGLSSLIGITSGDFSNLGVGILVQFFAAMLPLAWIHRVTASPVVVEKEKSRGRHWSLKRGRKLGRVVFPPIHLYGEESLKLIDDRVYRAK</sequence>
<dbReference type="NCBIfam" id="TIGR00788">
    <property type="entry name" value="fbt"/>
    <property type="match status" value="1"/>
</dbReference>
<evidence type="ECO:0000256" key="5">
    <source>
        <dbReference type="ARBA" id="ARBA00022989"/>
    </source>
</evidence>
<dbReference type="AlphaFoldDB" id="A0AAN7QM01"/>
<dbReference type="PANTHER" id="PTHR31585">
    <property type="entry name" value="FOLATE-BIOPTERIN TRANSPORTER 1, CHLOROPLASTIC"/>
    <property type="match status" value="1"/>
</dbReference>
<evidence type="ECO:0008006" key="10">
    <source>
        <dbReference type="Google" id="ProtNLM"/>
    </source>
</evidence>
<feature type="transmembrane region" description="Helical" evidence="7">
    <location>
        <begin position="180"/>
        <end position="203"/>
    </location>
</feature>
<organism evidence="8 9">
    <name type="scientific">Trapa incisa</name>
    <dbReference type="NCBI Taxonomy" id="236973"/>
    <lineage>
        <taxon>Eukaryota</taxon>
        <taxon>Viridiplantae</taxon>
        <taxon>Streptophyta</taxon>
        <taxon>Embryophyta</taxon>
        <taxon>Tracheophyta</taxon>
        <taxon>Spermatophyta</taxon>
        <taxon>Magnoliopsida</taxon>
        <taxon>eudicotyledons</taxon>
        <taxon>Gunneridae</taxon>
        <taxon>Pentapetalae</taxon>
        <taxon>rosids</taxon>
        <taxon>malvids</taxon>
        <taxon>Myrtales</taxon>
        <taxon>Lythraceae</taxon>
        <taxon>Trapa</taxon>
    </lineage>
</organism>